<evidence type="ECO:0000256" key="2">
    <source>
        <dbReference type="SAM" id="MobiDB-lite"/>
    </source>
</evidence>
<evidence type="ECO:0000256" key="1">
    <source>
        <dbReference type="ARBA" id="ARBA00023242"/>
    </source>
</evidence>
<organism evidence="4 5">
    <name type="scientific">Rhypophila decipiens</name>
    <dbReference type="NCBI Taxonomy" id="261697"/>
    <lineage>
        <taxon>Eukaryota</taxon>
        <taxon>Fungi</taxon>
        <taxon>Dikarya</taxon>
        <taxon>Ascomycota</taxon>
        <taxon>Pezizomycotina</taxon>
        <taxon>Sordariomycetes</taxon>
        <taxon>Sordariomycetidae</taxon>
        <taxon>Sordariales</taxon>
        <taxon>Naviculisporaceae</taxon>
        <taxon>Rhypophila</taxon>
    </lineage>
</organism>
<feature type="compositionally biased region" description="Polar residues" evidence="2">
    <location>
        <begin position="143"/>
        <end position="162"/>
    </location>
</feature>
<dbReference type="PROSITE" id="PS50048">
    <property type="entry name" value="ZN2_CY6_FUNGAL_2"/>
    <property type="match status" value="1"/>
</dbReference>
<reference evidence="4" key="1">
    <citation type="journal article" date="2023" name="Mol. Phylogenet. Evol.">
        <title>Genome-scale phylogeny and comparative genomics of the fungal order Sordariales.</title>
        <authorList>
            <person name="Hensen N."/>
            <person name="Bonometti L."/>
            <person name="Westerberg I."/>
            <person name="Brannstrom I.O."/>
            <person name="Guillou S."/>
            <person name="Cros-Aarteil S."/>
            <person name="Calhoun S."/>
            <person name="Haridas S."/>
            <person name="Kuo A."/>
            <person name="Mondo S."/>
            <person name="Pangilinan J."/>
            <person name="Riley R."/>
            <person name="LaButti K."/>
            <person name="Andreopoulos B."/>
            <person name="Lipzen A."/>
            <person name="Chen C."/>
            <person name="Yan M."/>
            <person name="Daum C."/>
            <person name="Ng V."/>
            <person name="Clum A."/>
            <person name="Steindorff A."/>
            <person name="Ohm R.A."/>
            <person name="Martin F."/>
            <person name="Silar P."/>
            <person name="Natvig D.O."/>
            <person name="Lalanne C."/>
            <person name="Gautier V."/>
            <person name="Ament-Velasquez S.L."/>
            <person name="Kruys A."/>
            <person name="Hutchinson M.I."/>
            <person name="Powell A.J."/>
            <person name="Barry K."/>
            <person name="Miller A.N."/>
            <person name="Grigoriev I.V."/>
            <person name="Debuchy R."/>
            <person name="Gladieux P."/>
            <person name="Hiltunen Thoren M."/>
            <person name="Johannesson H."/>
        </authorList>
    </citation>
    <scope>NUCLEOTIDE SEQUENCE</scope>
    <source>
        <strain evidence="4">PSN293</strain>
    </source>
</reference>
<dbReference type="SMART" id="SM00066">
    <property type="entry name" value="GAL4"/>
    <property type="match status" value="1"/>
</dbReference>
<protein>
    <recommendedName>
        <fullName evidence="3">Zn(2)-C6 fungal-type domain-containing protein</fullName>
    </recommendedName>
</protein>
<dbReference type="EMBL" id="MU858164">
    <property type="protein sequence ID" value="KAK4210843.1"/>
    <property type="molecule type" value="Genomic_DNA"/>
</dbReference>
<feature type="compositionally biased region" description="Basic residues" evidence="2">
    <location>
        <begin position="75"/>
        <end position="92"/>
    </location>
</feature>
<dbReference type="GO" id="GO:0008270">
    <property type="term" value="F:zinc ion binding"/>
    <property type="evidence" value="ECO:0007669"/>
    <property type="project" value="InterPro"/>
</dbReference>
<proteinExistence type="predicted"/>
<dbReference type="Proteomes" id="UP001301769">
    <property type="component" value="Unassembled WGS sequence"/>
</dbReference>
<name>A0AAN6Y1F1_9PEZI</name>
<dbReference type="InterPro" id="IPR001138">
    <property type="entry name" value="Zn2Cys6_DnaBD"/>
</dbReference>
<keyword evidence="1" id="KW-0539">Nucleus</keyword>
<reference evidence="4" key="2">
    <citation type="submission" date="2023-05" db="EMBL/GenBank/DDBJ databases">
        <authorList>
            <consortium name="Lawrence Berkeley National Laboratory"/>
            <person name="Steindorff A."/>
            <person name="Hensen N."/>
            <person name="Bonometti L."/>
            <person name="Westerberg I."/>
            <person name="Brannstrom I.O."/>
            <person name="Guillou S."/>
            <person name="Cros-Aarteil S."/>
            <person name="Calhoun S."/>
            <person name="Haridas S."/>
            <person name="Kuo A."/>
            <person name="Mondo S."/>
            <person name="Pangilinan J."/>
            <person name="Riley R."/>
            <person name="Labutti K."/>
            <person name="Andreopoulos B."/>
            <person name="Lipzen A."/>
            <person name="Chen C."/>
            <person name="Yanf M."/>
            <person name="Daum C."/>
            <person name="Ng V."/>
            <person name="Clum A."/>
            <person name="Ohm R."/>
            <person name="Martin F."/>
            <person name="Silar P."/>
            <person name="Natvig D."/>
            <person name="Lalanne C."/>
            <person name="Gautier V."/>
            <person name="Ament-Velasquez S.L."/>
            <person name="Kruys A."/>
            <person name="Hutchinson M.I."/>
            <person name="Powell A.J."/>
            <person name="Barry K."/>
            <person name="Miller A.N."/>
            <person name="Grigoriev I.V."/>
            <person name="Debuchy R."/>
            <person name="Gladieux P."/>
            <person name="Thoren M.H."/>
            <person name="Johannesson H."/>
        </authorList>
    </citation>
    <scope>NUCLEOTIDE SEQUENCE</scope>
    <source>
        <strain evidence="4">PSN293</strain>
    </source>
</reference>
<dbReference type="AlphaFoldDB" id="A0AAN6Y1F1"/>
<keyword evidence="5" id="KW-1185">Reference proteome</keyword>
<dbReference type="PANTHER" id="PTHR31668">
    <property type="entry name" value="GLUCOSE TRANSPORT TRANSCRIPTION REGULATOR RGT1-RELATED-RELATED"/>
    <property type="match status" value="1"/>
</dbReference>
<dbReference type="GO" id="GO:0001080">
    <property type="term" value="P:nitrogen catabolite activation of transcription from RNA polymerase II promoter"/>
    <property type="evidence" value="ECO:0007669"/>
    <property type="project" value="TreeGrafter"/>
</dbReference>
<dbReference type="PANTHER" id="PTHR31668:SF10">
    <property type="entry name" value="ZN(II)2CYS6 TRANSCRIPTION FACTOR (EUROFUNG)"/>
    <property type="match status" value="1"/>
</dbReference>
<dbReference type="CDD" id="cd00067">
    <property type="entry name" value="GAL4"/>
    <property type="match status" value="1"/>
</dbReference>
<comment type="caution">
    <text evidence="4">The sequence shown here is derived from an EMBL/GenBank/DDBJ whole genome shotgun (WGS) entry which is preliminary data.</text>
</comment>
<dbReference type="SUPFAM" id="SSF57701">
    <property type="entry name" value="Zn2/Cys6 DNA-binding domain"/>
    <property type="match status" value="1"/>
</dbReference>
<evidence type="ECO:0000313" key="4">
    <source>
        <dbReference type="EMBL" id="KAK4210843.1"/>
    </source>
</evidence>
<accession>A0AAN6Y1F1</accession>
<dbReference type="InterPro" id="IPR050797">
    <property type="entry name" value="Carb_Metab_Trans_Reg"/>
</dbReference>
<evidence type="ECO:0000313" key="5">
    <source>
        <dbReference type="Proteomes" id="UP001301769"/>
    </source>
</evidence>
<dbReference type="GO" id="GO:0005634">
    <property type="term" value="C:nucleus"/>
    <property type="evidence" value="ECO:0007669"/>
    <property type="project" value="TreeGrafter"/>
</dbReference>
<gene>
    <name evidence="4" type="ORF">QBC37DRAFT_428089</name>
</gene>
<feature type="region of interest" description="Disordered" evidence="2">
    <location>
        <begin position="71"/>
        <end position="162"/>
    </location>
</feature>
<dbReference type="GO" id="GO:0000981">
    <property type="term" value="F:DNA-binding transcription factor activity, RNA polymerase II-specific"/>
    <property type="evidence" value="ECO:0007669"/>
    <property type="project" value="InterPro"/>
</dbReference>
<sequence length="449" mass="48459">MFGTLRLNPSDAGPIFVERADGAAFSALGNNVPQHTACDQCRQKKLRCTGRKSGCDRCKANSIDCTYTQIFPGNGRRRERKRPASQHCHSRSRSASAPSPSPEQTDEVDAGTHESIVVASSRKSKSPPVTRPSNSTPPPVTTAGDNNATGSSKTTSDPTGLGQEISTSFLEEQHHYDGHNGGSHTWDAEFNLFDMDAAMGTRTGFDQITGNSNPTLAAFHWSPYADPALAGVSSPRAGLNAHQMDTFLDGPISASSHTSTATTCVLANHAGGGNGVVANGNCCTGHCLQLMKSLLEEVDGCVHDMGPCQVDAALSYQKRACMQCSQIMLCKSCYVDPDCMMFLTMICDKLIMLNKKILWYTMEGTTVQRPLYAGEYEMDQLDEWGGMVQHLSGVQLRKIKTLVEDIEASPGIEGKHAQRIMLKSVKNQVAALLGRIREALSKDVEIGEP</sequence>
<dbReference type="PROSITE" id="PS00463">
    <property type="entry name" value="ZN2_CY6_FUNGAL_1"/>
    <property type="match status" value="1"/>
</dbReference>
<dbReference type="InterPro" id="IPR036864">
    <property type="entry name" value="Zn2-C6_fun-type_DNA-bd_sf"/>
</dbReference>
<feature type="domain" description="Zn(2)-C6 fungal-type" evidence="3">
    <location>
        <begin position="37"/>
        <end position="67"/>
    </location>
</feature>
<dbReference type="Pfam" id="PF00172">
    <property type="entry name" value="Zn_clus"/>
    <property type="match status" value="1"/>
</dbReference>
<evidence type="ECO:0000259" key="3">
    <source>
        <dbReference type="PROSITE" id="PS50048"/>
    </source>
</evidence>
<dbReference type="Gene3D" id="4.10.240.10">
    <property type="entry name" value="Zn(2)-C6 fungal-type DNA-binding domain"/>
    <property type="match status" value="1"/>
</dbReference>